<evidence type="ECO:0000256" key="1">
    <source>
        <dbReference type="ARBA" id="ARBA00022884"/>
    </source>
</evidence>
<organism evidence="3 4">
    <name type="scientific">Coemansia brasiliensis</name>
    <dbReference type="NCBI Taxonomy" id="2650707"/>
    <lineage>
        <taxon>Eukaryota</taxon>
        <taxon>Fungi</taxon>
        <taxon>Fungi incertae sedis</taxon>
        <taxon>Zoopagomycota</taxon>
        <taxon>Kickxellomycotina</taxon>
        <taxon>Kickxellomycetes</taxon>
        <taxon>Kickxellales</taxon>
        <taxon>Kickxellaceae</taxon>
        <taxon>Coemansia</taxon>
    </lineage>
</organism>
<dbReference type="GO" id="GO:0005634">
    <property type="term" value="C:nucleus"/>
    <property type="evidence" value="ECO:0007669"/>
    <property type="project" value="TreeGrafter"/>
</dbReference>
<dbReference type="Proteomes" id="UP001139887">
    <property type="component" value="Unassembled WGS sequence"/>
</dbReference>
<dbReference type="InterPro" id="IPR039294">
    <property type="entry name" value="EIF1AD"/>
</dbReference>
<dbReference type="OrthoDB" id="1738325at2759"/>
<dbReference type="SUPFAM" id="SSF50249">
    <property type="entry name" value="Nucleic acid-binding proteins"/>
    <property type="match status" value="1"/>
</dbReference>
<dbReference type="InterPro" id="IPR012340">
    <property type="entry name" value="NA-bd_OB-fold"/>
</dbReference>
<dbReference type="EMBL" id="JANBUW010000849">
    <property type="protein sequence ID" value="KAJ2845253.1"/>
    <property type="molecule type" value="Genomic_DNA"/>
</dbReference>
<dbReference type="PANTHER" id="PTHR21641">
    <property type="entry name" value="TRANSLATION INITIATION FACTOR-RELATED"/>
    <property type="match status" value="1"/>
</dbReference>
<dbReference type="GO" id="GO:0003743">
    <property type="term" value="F:translation initiation factor activity"/>
    <property type="evidence" value="ECO:0007669"/>
    <property type="project" value="InterPro"/>
</dbReference>
<dbReference type="GO" id="GO:0003723">
    <property type="term" value="F:RNA binding"/>
    <property type="evidence" value="ECO:0007669"/>
    <property type="project" value="UniProtKB-KW"/>
</dbReference>
<dbReference type="SMART" id="SM00652">
    <property type="entry name" value="eIF1a"/>
    <property type="match status" value="1"/>
</dbReference>
<sequence length="169" mass="18707">MGRGKYTTQEALDAHPEPTPTCPIVRVLGPRGQHLHEVAVLSDLVSSDINARLNPHAEPWFTTLVELPPKFRSVLWVRRGGYVLADLSEQLTDKIGGEIAMVLLAAQVKQLKQAGQWPAKYNSLDTSGQQHSSTDDEQHTDSLLFHGNPNRRIVDESDTSSDESSDEEL</sequence>
<dbReference type="Gene3D" id="2.40.50.140">
    <property type="entry name" value="Nucleic acid-binding proteins"/>
    <property type="match status" value="1"/>
</dbReference>
<comment type="caution">
    <text evidence="3">The sequence shown here is derived from an EMBL/GenBank/DDBJ whole genome shotgun (WGS) entry which is preliminary data.</text>
</comment>
<keyword evidence="1" id="KW-0694">RNA-binding</keyword>
<dbReference type="PANTHER" id="PTHR21641:SF0">
    <property type="entry name" value="RNA-BINDING PROTEIN EIF1AD-RELATED"/>
    <property type="match status" value="1"/>
</dbReference>
<evidence type="ECO:0008006" key="5">
    <source>
        <dbReference type="Google" id="ProtNLM"/>
    </source>
</evidence>
<keyword evidence="4" id="KW-1185">Reference proteome</keyword>
<reference evidence="3" key="1">
    <citation type="submission" date="2022-07" db="EMBL/GenBank/DDBJ databases">
        <title>Phylogenomic reconstructions and comparative analyses of Kickxellomycotina fungi.</title>
        <authorList>
            <person name="Reynolds N.K."/>
            <person name="Stajich J.E."/>
            <person name="Barry K."/>
            <person name="Grigoriev I.V."/>
            <person name="Crous P."/>
            <person name="Smith M.E."/>
        </authorList>
    </citation>
    <scope>NUCLEOTIDE SEQUENCE</scope>
    <source>
        <strain evidence="3">NRRL 1566</strain>
    </source>
</reference>
<protein>
    <recommendedName>
        <fullName evidence="5">S1-like domain-containing protein</fullName>
    </recommendedName>
</protein>
<name>A0A9W8LYM9_9FUNG</name>
<dbReference type="AlphaFoldDB" id="A0A9W8LYM9"/>
<evidence type="ECO:0000256" key="2">
    <source>
        <dbReference type="SAM" id="MobiDB-lite"/>
    </source>
</evidence>
<dbReference type="InterPro" id="IPR001253">
    <property type="entry name" value="TIF_eIF-1A"/>
</dbReference>
<feature type="region of interest" description="Disordered" evidence="2">
    <location>
        <begin position="122"/>
        <end position="169"/>
    </location>
</feature>
<feature type="compositionally biased region" description="Acidic residues" evidence="2">
    <location>
        <begin position="156"/>
        <end position="169"/>
    </location>
</feature>
<accession>A0A9W8LYM9</accession>
<gene>
    <name evidence="3" type="ORF">IWW36_004857</name>
</gene>
<feature type="compositionally biased region" description="Polar residues" evidence="2">
    <location>
        <begin position="123"/>
        <end position="132"/>
    </location>
</feature>
<proteinExistence type="predicted"/>
<evidence type="ECO:0000313" key="3">
    <source>
        <dbReference type="EMBL" id="KAJ2845253.1"/>
    </source>
</evidence>
<evidence type="ECO:0000313" key="4">
    <source>
        <dbReference type="Proteomes" id="UP001139887"/>
    </source>
</evidence>